<dbReference type="EMBL" id="CAXAMN010021773">
    <property type="protein sequence ID" value="CAK9063288.1"/>
    <property type="molecule type" value="Genomic_DNA"/>
</dbReference>
<dbReference type="Gene3D" id="3.30.710.10">
    <property type="entry name" value="Potassium Channel Kv1.1, Chain A"/>
    <property type="match status" value="1"/>
</dbReference>
<proteinExistence type="predicted"/>
<gene>
    <name evidence="2" type="ORF">CCMP2556_LOCUS31113</name>
</gene>
<comment type="caution">
    <text evidence="2">The sequence shown here is derived from an EMBL/GenBank/DDBJ whole genome shotgun (WGS) entry which is preliminary data.</text>
</comment>
<organism evidence="2 3">
    <name type="scientific">Durusdinium trenchii</name>
    <dbReference type="NCBI Taxonomy" id="1381693"/>
    <lineage>
        <taxon>Eukaryota</taxon>
        <taxon>Sar</taxon>
        <taxon>Alveolata</taxon>
        <taxon>Dinophyceae</taxon>
        <taxon>Suessiales</taxon>
        <taxon>Symbiodiniaceae</taxon>
        <taxon>Durusdinium</taxon>
    </lineage>
</organism>
<evidence type="ECO:0000313" key="3">
    <source>
        <dbReference type="Proteomes" id="UP001642484"/>
    </source>
</evidence>
<keyword evidence="3" id="KW-1185">Reference proteome</keyword>
<dbReference type="PANTHER" id="PTHR14499:SF136">
    <property type="entry name" value="GH08630P"/>
    <property type="match status" value="1"/>
</dbReference>
<evidence type="ECO:0000313" key="2">
    <source>
        <dbReference type="EMBL" id="CAK9063288.1"/>
    </source>
</evidence>
<dbReference type="Proteomes" id="UP001642484">
    <property type="component" value="Unassembled WGS sequence"/>
</dbReference>
<reference evidence="2 3" key="1">
    <citation type="submission" date="2024-02" db="EMBL/GenBank/DDBJ databases">
        <authorList>
            <person name="Chen Y."/>
            <person name="Shah S."/>
            <person name="Dougan E. K."/>
            <person name="Thang M."/>
            <person name="Chan C."/>
        </authorList>
    </citation>
    <scope>NUCLEOTIDE SEQUENCE [LARGE SCALE GENOMIC DNA]</scope>
</reference>
<dbReference type="InterPro" id="IPR011333">
    <property type="entry name" value="SKP1/BTB/POZ_sf"/>
</dbReference>
<dbReference type="CDD" id="cd18316">
    <property type="entry name" value="BTB_POZ_KCTD-like"/>
    <property type="match status" value="1"/>
</dbReference>
<dbReference type="InterPro" id="IPR003131">
    <property type="entry name" value="T1-type_BTB"/>
</dbReference>
<name>A0ABP0NIM2_9DINO</name>
<protein>
    <recommendedName>
        <fullName evidence="1">Potassium channel tetramerisation-type BTB domain-containing protein</fullName>
    </recommendedName>
</protein>
<dbReference type="Pfam" id="PF02214">
    <property type="entry name" value="BTB_2"/>
    <property type="match status" value="1"/>
</dbReference>
<feature type="domain" description="Potassium channel tetramerisation-type BTB" evidence="1">
    <location>
        <begin position="21"/>
        <end position="103"/>
    </location>
</feature>
<sequence length="243" mass="27162">MKRQRSADSDGEPSAGRSDLVTFNVGGKIYQVLREPTLSLHPNSLLTQLAEDKQDDKEIFVEGDQDLFKYVLAYHRDRKIILPPTISMAAVQQELKRFNLDAKSEEMVLDEAYLPFMLKQIDQLAANQQKLLQDQKKQVAAAHLMNITAQALMEKVVKGKGGSINISFDDLRNGCHVTTMQRLFQCFDHKQFQESMTAWATSIGYQATFWSHGKDPMSDASTPGLTGPLPLSSQTMVSLTPVA</sequence>
<evidence type="ECO:0000259" key="1">
    <source>
        <dbReference type="Pfam" id="PF02214"/>
    </source>
</evidence>
<dbReference type="SUPFAM" id="SSF54695">
    <property type="entry name" value="POZ domain"/>
    <property type="match status" value="1"/>
</dbReference>
<dbReference type="PANTHER" id="PTHR14499">
    <property type="entry name" value="POTASSIUM CHANNEL TETRAMERIZATION DOMAIN-CONTAINING"/>
    <property type="match status" value="1"/>
</dbReference>
<accession>A0ABP0NIM2</accession>